<evidence type="ECO:0000313" key="8">
    <source>
        <dbReference type="Proteomes" id="UP001382727"/>
    </source>
</evidence>
<dbReference type="SUPFAM" id="SSF48179">
    <property type="entry name" value="6-phosphogluconate dehydrogenase C-terminal domain-like"/>
    <property type="match status" value="1"/>
</dbReference>
<evidence type="ECO:0000256" key="2">
    <source>
        <dbReference type="ARBA" id="ARBA00022857"/>
    </source>
</evidence>
<proteinExistence type="inferred from homology"/>
<evidence type="ECO:0000256" key="1">
    <source>
        <dbReference type="ARBA" id="ARBA00007870"/>
    </source>
</evidence>
<evidence type="ECO:0000313" key="7">
    <source>
        <dbReference type="EMBL" id="WXB74947.1"/>
    </source>
</evidence>
<dbReference type="PANTHER" id="PTHR21708">
    <property type="entry name" value="PROBABLE 2-DEHYDROPANTOATE 2-REDUCTASE"/>
    <property type="match status" value="1"/>
</dbReference>
<dbReference type="InterPro" id="IPR003710">
    <property type="entry name" value="ApbA"/>
</dbReference>
<dbReference type="Gene3D" id="1.10.1040.10">
    <property type="entry name" value="N-(1-d-carboxylethyl)-l-norvaline Dehydrogenase, domain 2"/>
    <property type="match status" value="1"/>
</dbReference>
<keyword evidence="8" id="KW-1185">Reference proteome</keyword>
<dbReference type="InterPro" id="IPR013332">
    <property type="entry name" value="KPR_N"/>
</dbReference>
<comment type="pathway">
    <text evidence="4">Cofactor biosynthesis; (R)-pantothenate biosynthesis; (R)-pantoate from 3-methyl-2-oxobutanoate: step 2/2.</text>
</comment>
<keyword evidence="2 4" id="KW-0521">NADP</keyword>
<reference evidence="7 8" key="1">
    <citation type="submission" date="2024-02" db="EMBL/GenBank/DDBJ databases">
        <title>Janibacter sp. nov., isolated from gut of marine sandworm.</title>
        <authorList>
            <person name="Kim B."/>
            <person name="Jun M.O."/>
            <person name="Shin N.-R."/>
        </authorList>
    </citation>
    <scope>NUCLEOTIDE SEQUENCE [LARGE SCALE GENOMIC DNA]</scope>
    <source>
        <strain evidence="7 8">A1S7</strain>
    </source>
</reference>
<organism evidence="7 8">
    <name type="scientific">Janibacter alittae</name>
    <dbReference type="NCBI Taxonomy" id="3115209"/>
    <lineage>
        <taxon>Bacteria</taxon>
        <taxon>Bacillati</taxon>
        <taxon>Actinomycetota</taxon>
        <taxon>Actinomycetes</taxon>
        <taxon>Micrococcales</taxon>
        <taxon>Intrasporangiaceae</taxon>
        <taxon>Janibacter</taxon>
    </lineage>
</organism>
<dbReference type="Pfam" id="PF02558">
    <property type="entry name" value="ApbA"/>
    <property type="match status" value="1"/>
</dbReference>
<dbReference type="Proteomes" id="UP001382727">
    <property type="component" value="Chromosome"/>
</dbReference>
<comment type="catalytic activity">
    <reaction evidence="4">
        <text>(R)-pantoate + NADP(+) = 2-dehydropantoate + NADPH + H(+)</text>
        <dbReference type="Rhea" id="RHEA:16233"/>
        <dbReference type="ChEBI" id="CHEBI:11561"/>
        <dbReference type="ChEBI" id="CHEBI:15378"/>
        <dbReference type="ChEBI" id="CHEBI:15980"/>
        <dbReference type="ChEBI" id="CHEBI:57783"/>
        <dbReference type="ChEBI" id="CHEBI:58349"/>
        <dbReference type="EC" id="1.1.1.169"/>
    </reaction>
</comment>
<evidence type="ECO:0000256" key="3">
    <source>
        <dbReference type="ARBA" id="ARBA00023002"/>
    </source>
</evidence>
<dbReference type="InterPro" id="IPR013328">
    <property type="entry name" value="6PGD_dom2"/>
</dbReference>
<feature type="domain" description="Ketopantoate reductase C-terminal" evidence="6">
    <location>
        <begin position="179"/>
        <end position="296"/>
    </location>
</feature>
<feature type="domain" description="Ketopantoate reductase N-terminal" evidence="5">
    <location>
        <begin position="9"/>
        <end position="151"/>
    </location>
</feature>
<dbReference type="InterPro" id="IPR013752">
    <property type="entry name" value="KPA_reductase"/>
</dbReference>
<comment type="similarity">
    <text evidence="1 4">Belongs to the ketopantoate reductase family.</text>
</comment>
<sequence>MTETQIRAVAVVGAGAMGAMYAAHFVEGGMETALIASGDRAARLRRDTITVNGEPLRARVVEPGVDDFHADLVLVAVKHHDLAEALDDVAPFVGPDTTFVSVLNGLDSEEVIADRFGSGTVLLCIALGMAAGRDGSAVTHLSPGHLVIGTTPDLADSHRLHAVGAALDAACLEWQAPEDMRHEMWWKFMVNTAINQSSAVLRKPYAAFRTDGPARSLMLALAQEVVAVSGPEGVHLGDADLARWDAVLQALPGDGHTSMLQDVMGGRTTEVALFGDRVVAFGQQHGVPTPINQTMSWILTSARQ</sequence>
<dbReference type="InterPro" id="IPR008927">
    <property type="entry name" value="6-PGluconate_DH-like_C_sf"/>
</dbReference>
<protein>
    <recommendedName>
        <fullName evidence="4">2-dehydropantoate 2-reductase</fullName>
        <ecNumber evidence="4">1.1.1.169</ecNumber>
    </recommendedName>
    <alternativeName>
        <fullName evidence="4">Ketopantoate reductase</fullName>
    </alternativeName>
</protein>
<evidence type="ECO:0000259" key="5">
    <source>
        <dbReference type="Pfam" id="PF02558"/>
    </source>
</evidence>
<dbReference type="RefSeq" id="WP_338747660.1">
    <property type="nucleotide sequence ID" value="NZ_CP144913.1"/>
</dbReference>
<accession>A0ABZ2MD31</accession>
<dbReference type="Pfam" id="PF08546">
    <property type="entry name" value="ApbA_C"/>
    <property type="match status" value="1"/>
</dbReference>
<name>A0ABZ2MD31_9MICO</name>
<evidence type="ECO:0000256" key="4">
    <source>
        <dbReference type="RuleBase" id="RU362068"/>
    </source>
</evidence>
<dbReference type="PANTHER" id="PTHR21708:SF26">
    <property type="entry name" value="2-DEHYDROPANTOATE 2-REDUCTASE"/>
    <property type="match status" value="1"/>
</dbReference>
<evidence type="ECO:0000259" key="6">
    <source>
        <dbReference type="Pfam" id="PF08546"/>
    </source>
</evidence>
<dbReference type="InterPro" id="IPR036291">
    <property type="entry name" value="NAD(P)-bd_dom_sf"/>
</dbReference>
<dbReference type="EC" id="1.1.1.169" evidence="4"/>
<dbReference type="NCBIfam" id="TIGR00745">
    <property type="entry name" value="apbA_panE"/>
    <property type="match status" value="1"/>
</dbReference>
<dbReference type="SUPFAM" id="SSF51735">
    <property type="entry name" value="NAD(P)-binding Rossmann-fold domains"/>
    <property type="match status" value="1"/>
</dbReference>
<dbReference type="EMBL" id="CP144913">
    <property type="protein sequence ID" value="WXB74947.1"/>
    <property type="molecule type" value="Genomic_DNA"/>
</dbReference>
<keyword evidence="4" id="KW-0566">Pantothenate biosynthesis</keyword>
<gene>
    <name evidence="7" type="ORF">V1351_08145</name>
</gene>
<dbReference type="InterPro" id="IPR051402">
    <property type="entry name" value="KPR-Related"/>
</dbReference>
<keyword evidence="3 4" id="KW-0560">Oxidoreductase</keyword>
<dbReference type="Gene3D" id="3.40.50.720">
    <property type="entry name" value="NAD(P)-binding Rossmann-like Domain"/>
    <property type="match status" value="1"/>
</dbReference>
<comment type="function">
    <text evidence="4">Catalyzes the NADPH-dependent reduction of ketopantoate into pantoic acid.</text>
</comment>